<dbReference type="AlphaFoldDB" id="A0AAV6PNR4"/>
<protein>
    <submittedName>
        <fullName evidence="2">Uncharacterized protein</fullName>
    </submittedName>
</protein>
<evidence type="ECO:0000256" key="1">
    <source>
        <dbReference type="SAM" id="MobiDB-lite"/>
    </source>
</evidence>
<reference evidence="2 3" key="1">
    <citation type="journal article" date="2021" name="Sci. Rep.">
        <title>Chromosome anchoring in Senegalese sole (Solea senegalensis) reveals sex-associated markers and genome rearrangements in flatfish.</title>
        <authorList>
            <person name="Guerrero-Cozar I."/>
            <person name="Gomez-Garrido J."/>
            <person name="Berbel C."/>
            <person name="Martinez-Blanch J.F."/>
            <person name="Alioto T."/>
            <person name="Claros M.G."/>
            <person name="Gagnaire P.A."/>
            <person name="Manchado M."/>
        </authorList>
    </citation>
    <scope>NUCLEOTIDE SEQUENCE [LARGE SCALE GENOMIC DNA]</scope>
    <source>
        <strain evidence="2">Sse05_10M</strain>
    </source>
</reference>
<name>A0AAV6PNR4_SOLSE</name>
<accession>A0AAV6PNR4</accession>
<dbReference type="Proteomes" id="UP000693946">
    <property type="component" value="Unassembled WGS sequence"/>
</dbReference>
<comment type="caution">
    <text evidence="2">The sequence shown here is derived from an EMBL/GenBank/DDBJ whole genome shotgun (WGS) entry which is preliminary data.</text>
</comment>
<evidence type="ECO:0000313" key="2">
    <source>
        <dbReference type="EMBL" id="KAG7468812.1"/>
    </source>
</evidence>
<keyword evidence="3" id="KW-1185">Reference proteome</keyword>
<sequence length="63" mass="7350">MDPNMMHSGDTTFSCPTLGKFHVADTHTHTHTHTGSRHREKKKKKKQMFLRPAWDHVQDVNPE</sequence>
<feature type="region of interest" description="Disordered" evidence="1">
    <location>
        <begin position="27"/>
        <end position="63"/>
    </location>
</feature>
<dbReference type="EMBL" id="JAGKHQ010000420">
    <property type="protein sequence ID" value="KAG7468812.1"/>
    <property type="molecule type" value="Genomic_DNA"/>
</dbReference>
<feature type="compositionally biased region" description="Basic and acidic residues" evidence="1">
    <location>
        <begin position="53"/>
        <end position="63"/>
    </location>
</feature>
<feature type="compositionally biased region" description="Basic residues" evidence="1">
    <location>
        <begin position="29"/>
        <end position="48"/>
    </location>
</feature>
<organism evidence="2 3">
    <name type="scientific">Solea senegalensis</name>
    <name type="common">Senegalese sole</name>
    <dbReference type="NCBI Taxonomy" id="28829"/>
    <lineage>
        <taxon>Eukaryota</taxon>
        <taxon>Metazoa</taxon>
        <taxon>Chordata</taxon>
        <taxon>Craniata</taxon>
        <taxon>Vertebrata</taxon>
        <taxon>Euteleostomi</taxon>
        <taxon>Actinopterygii</taxon>
        <taxon>Neopterygii</taxon>
        <taxon>Teleostei</taxon>
        <taxon>Neoteleostei</taxon>
        <taxon>Acanthomorphata</taxon>
        <taxon>Carangaria</taxon>
        <taxon>Pleuronectiformes</taxon>
        <taxon>Pleuronectoidei</taxon>
        <taxon>Soleidae</taxon>
        <taxon>Solea</taxon>
    </lineage>
</organism>
<evidence type="ECO:0000313" key="3">
    <source>
        <dbReference type="Proteomes" id="UP000693946"/>
    </source>
</evidence>
<proteinExistence type="predicted"/>
<gene>
    <name evidence="2" type="ORF">JOB18_031694</name>
</gene>